<organism evidence="3 4">
    <name type="scientific">Caenimonas terrae</name>
    <dbReference type="NCBI Taxonomy" id="696074"/>
    <lineage>
        <taxon>Bacteria</taxon>
        <taxon>Pseudomonadati</taxon>
        <taxon>Pseudomonadota</taxon>
        <taxon>Betaproteobacteria</taxon>
        <taxon>Burkholderiales</taxon>
        <taxon>Comamonadaceae</taxon>
        <taxon>Caenimonas</taxon>
    </lineage>
</organism>
<accession>A0ABW0N673</accession>
<keyword evidence="3" id="KW-0946">Virion</keyword>
<gene>
    <name evidence="3" type="ORF">ACFPOE_01395</name>
</gene>
<dbReference type="EMBL" id="JBHSMF010000002">
    <property type="protein sequence ID" value="MFC5496175.1"/>
    <property type="molecule type" value="Genomic_DNA"/>
</dbReference>
<name>A0ABW0N673_9BURK</name>
<keyword evidence="4" id="KW-1185">Reference proteome</keyword>
<evidence type="ECO:0000313" key="4">
    <source>
        <dbReference type="Proteomes" id="UP001596037"/>
    </source>
</evidence>
<sequence length="151" mass="15398">MGVALCSLLAPGSALAAPNCFFRAVGTLSLSFGVLDPSVGTTVIASLTVGTINSDNVGNCTPLTQNMTLSAGNGLNFSGGTRRLRSGANFIPYTVSSNASAWTGTGPWTRRKPGNNRWAVIPTLTATILGSNYQNAAAGAYSDTVVLTVSP</sequence>
<proteinExistence type="predicted"/>
<keyword evidence="3" id="KW-0167">Capsid protein</keyword>
<feature type="chain" id="PRO_5047186004" evidence="1">
    <location>
        <begin position="17"/>
        <end position="151"/>
    </location>
</feature>
<dbReference type="Proteomes" id="UP001596037">
    <property type="component" value="Unassembled WGS sequence"/>
</dbReference>
<reference evidence="4" key="1">
    <citation type="journal article" date="2019" name="Int. J. Syst. Evol. Microbiol.">
        <title>The Global Catalogue of Microorganisms (GCM) 10K type strain sequencing project: providing services to taxonomists for standard genome sequencing and annotation.</title>
        <authorList>
            <consortium name="The Broad Institute Genomics Platform"/>
            <consortium name="The Broad Institute Genome Sequencing Center for Infectious Disease"/>
            <person name="Wu L."/>
            <person name="Ma J."/>
        </authorList>
    </citation>
    <scope>NUCLEOTIDE SEQUENCE [LARGE SCALE GENOMIC DNA]</scope>
    <source>
        <strain evidence="4">CCUG 57401</strain>
    </source>
</reference>
<dbReference type="Pfam" id="PF05229">
    <property type="entry name" value="SCPU"/>
    <property type="match status" value="1"/>
</dbReference>
<dbReference type="RefSeq" id="WP_376848206.1">
    <property type="nucleotide sequence ID" value="NZ_JBHSMF010000002.1"/>
</dbReference>
<feature type="signal peptide" evidence="1">
    <location>
        <begin position="1"/>
        <end position="16"/>
    </location>
</feature>
<protein>
    <submittedName>
        <fullName evidence="3">Spore coat protein U domain-containing protein</fullName>
    </submittedName>
</protein>
<evidence type="ECO:0000259" key="2">
    <source>
        <dbReference type="Pfam" id="PF05229"/>
    </source>
</evidence>
<feature type="domain" description="Spore coat protein U/FanG" evidence="2">
    <location>
        <begin position="14"/>
        <end position="148"/>
    </location>
</feature>
<keyword evidence="1" id="KW-0732">Signal</keyword>
<dbReference type="InterPro" id="IPR007893">
    <property type="entry name" value="Spore_coat_U/FanG"/>
</dbReference>
<comment type="caution">
    <text evidence="3">The sequence shown here is derived from an EMBL/GenBank/DDBJ whole genome shotgun (WGS) entry which is preliminary data.</text>
</comment>
<evidence type="ECO:0000256" key="1">
    <source>
        <dbReference type="SAM" id="SignalP"/>
    </source>
</evidence>
<evidence type="ECO:0000313" key="3">
    <source>
        <dbReference type="EMBL" id="MFC5496175.1"/>
    </source>
</evidence>